<name>A0A8S4B0J1_9TELE</name>
<accession>A0A8S4B0J1</accession>
<sequence length="93" mass="10259">MKIHGNKREKRELLRVVTVLEDSSASSSSFASSTSLKNLKMELKLIQEKQSMRWCSLVHPELAMNSPGMPPASPTYPITVEGHHGGVSVPICR</sequence>
<comment type="caution">
    <text evidence="1">The sequence shown here is derived from an EMBL/GenBank/DDBJ whole genome shotgun (WGS) entry which is preliminary data.</text>
</comment>
<evidence type="ECO:0000313" key="1">
    <source>
        <dbReference type="EMBL" id="CAG5922302.1"/>
    </source>
</evidence>
<proteinExistence type="predicted"/>
<gene>
    <name evidence="1" type="ORF">MMEN_LOCUS10490</name>
</gene>
<keyword evidence="2" id="KW-1185">Reference proteome</keyword>
<evidence type="ECO:0000313" key="2">
    <source>
        <dbReference type="Proteomes" id="UP000677803"/>
    </source>
</evidence>
<dbReference type="EMBL" id="CAJRST010011112">
    <property type="protein sequence ID" value="CAG5922302.1"/>
    <property type="molecule type" value="Genomic_DNA"/>
</dbReference>
<reference evidence="1" key="1">
    <citation type="submission" date="2021-05" db="EMBL/GenBank/DDBJ databases">
        <authorList>
            <person name="Tigano A."/>
        </authorList>
    </citation>
    <scope>NUCLEOTIDE SEQUENCE</scope>
</reference>
<protein>
    <submittedName>
        <fullName evidence="1">(Atlantic silverside) hypothetical protein</fullName>
    </submittedName>
</protein>
<dbReference type="AlphaFoldDB" id="A0A8S4B0J1"/>
<dbReference type="Proteomes" id="UP000677803">
    <property type="component" value="Unassembled WGS sequence"/>
</dbReference>
<organism evidence="1 2">
    <name type="scientific">Menidia menidia</name>
    <name type="common">Atlantic silverside</name>
    <dbReference type="NCBI Taxonomy" id="238744"/>
    <lineage>
        <taxon>Eukaryota</taxon>
        <taxon>Metazoa</taxon>
        <taxon>Chordata</taxon>
        <taxon>Craniata</taxon>
        <taxon>Vertebrata</taxon>
        <taxon>Euteleostomi</taxon>
        <taxon>Actinopterygii</taxon>
        <taxon>Neopterygii</taxon>
        <taxon>Teleostei</taxon>
        <taxon>Neoteleostei</taxon>
        <taxon>Acanthomorphata</taxon>
        <taxon>Ovalentaria</taxon>
        <taxon>Atherinomorphae</taxon>
        <taxon>Atheriniformes</taxon>
        <taxon>Atherinopsidae</taxon>
        <taxon>Menidiinae</taxon>
        <taxon>Menidia</taxon>
    </lineage>
</organism>